<evidence type="ECO:0000256" key="2">
    <source>
        <dbReference type="ARBA" id="ARBA00022692"/>
    </source>
</evidence>
<reference evidence="7" key="2">
    <citation type="submission" date="2023-06" db="EMBL/GenBank/DDBJ databases">
        <authorList>
            <person name="Ma L."/>
            <person name="Liu K.-W."/>
            <person name="Li Z."/>
            <person name="Hsiao Y.-Y."/>
            <person name="Qi Y."/>
            <person name="Fu T."/>
            <person name="Tang G."/>
            <person name="Zhang D."/>
            <person name="Sun W.-H."/>
            <person name="Liu D.-K."/>
            <person name="Li Y."/>
            <person name="Chen G.-Z."/>
            <person name="Liu X.-D."/>
            <person name="Liao X.-Y."/>
            <person name="Jiang Y.-T."/>
            <person name="Yu X."/>
            <person name="Hao Y."/>
            <person name="Huang J."/>
            <person name="Zhao X.-W."/>
            <person name="Ke S."/>
            <person name="Chen Y.-Y."/>
            <person name="Wu W.-L."/>
            <person name="Hsu J.-L."/>
            <person name="Lin Y.-F."/>
            <person name="Huang M.-D."/>
            <person name="Li C.-Y."/>
            <person name="Huang L."/>
            <person name="Wang Z.-W."/>
            <person name="Zhao X."/>
            <person name="Zhong W.-Y."/>
            <person name="Peng D.-H."/>
            <person name="Ahmad S."/>
            <person name="Lan S."/>
            <person name="Zhang J.-S."/>
            <person name="Tsai W.-C."/>
            <person name="Van De Peer Y."/>
            <person name="Liu Z.-J."/>
        </authorList>
    </citation>
    <scope>NUCLEOTIDE SEQUENCE</scope>
    <source>
        <strain evidence="7">SCP</strain>
        <tissue evidence="7">Leaves</tissue>
    </source>
</reference>
<evidence type="ECO:0000256" key="3">
    <source>
        <dbReference type="ARBA" id="ARBA00022989"/>
    </source>
</evidence>
<evidence type="ECO:0000313" key="7">
    <source>
        <dbReference type="EMBL" id="KAK1262070.1"/>
    </source>
</evidence>
<dbReference type="EMBL" id="JAUJYN010000010">
    <property type="protein sequence ID" value="KAK1262070.1"/>
    <property type="molecule type" value="Genomic_DNA"/>
</dbReference>
<protein>
    <recommendedName>
        <fullName evidence="6">Late embryogenesis abundant protein LEA-2 subgroup domain-containing protein</fullName>
    </recommendedName>
</protein>
<comment type="subcellular location">
    <subcellularLocation>
        <location evidence="1">Membrane</location>
        <topology evidence="1">Single-pass membrane protein</topology>
    </subcellularLocation>
</comment>
<keyword evidence="4 5" id="KW-0472">Membrane</keyword>
<keyword evidence="2 5" id="KW-0812">Transmembrane</keyword>
<gene>
    <name evidence="7" type="ORF">QJS04_geneDACA020283</name>
</gene>
<evidence type="ECO:0000256" key="4">
    <source>
        <dbReference type="ARBA" id="ARBA00023136"/>
    </source>
</evidence>
<accession>A0AAV9AD21</accession>
<keyword evidence="3 5" id="KW-1133">Transmembrane helix</keyword>
<feature type="domain" description="Late embryogenesis abundant protein LEA-2 subgroup" evidence="6">
    <location>
        <begin position="81"/>
        <end position="181"/>
    </location>
</feature>
<dbReference type="PANTHER" id="PTHR31415">
    <property type="entry name" value="OS05G0367900 PROTEIN"/>
    <property type="match status" value="1"/>
</dbReference>
<evidence type="ECO:0000259" key="6">
    <source>
        <dbReference type="Pfam" id="PF03168"/>
    </source>
</evidence>
<dbReference type="GO" id="GO:0098542">
    <property type="term" value="P:defense response to other organism"/>
    <property type="evidence" value="ECO:0007669"/>
    <property type="project" value="InterPro"/>
</dbReference>
<reference evidence="7" key="1">
    <citation type="journal article" date="2023" name="Nat. Commun.">
        <title>Diploid and tetraploid genomes of Acorus and the evolution of monocots.</title>
        <authorList>
            <person name="Ma L."/>
            <person name="Liu K.W."/>
            <person name="Li Z."/>
            <person name="Hsiao Y.Y."/>
            <person name="Qi Y."/>
            <person name="Fu T."/>
            <person name="Tang G.D."/>
            <person name="Zhang D."/>
            <person name="Sun W.H."/>
            <person name="Liu D.K."/>
            <person name="Li Y."/>
            <person name="Chen G.Z."/>
            <person name="Liu X.D."/>
            <person name="Liao X.Y."/>
            <person name="Jiang Y.T."/>
            <person name="Yu X."/>
            <person name="Hao Y."/>
            <person name="Huang J."/>
            <person name="Zhao X.W."/>
            <person name="Ke S."/>
            <person name="Chen Y.Y."/>
            <person name="Wu W.L."/>
            <person name="Hsu J.L."/>
            <person name="Lin Y.F."/>
            <person name="Huang M.D."/>
            <person name="Li C.Y."/>
            <person name="Huang L."/>
            <person name="Wang Z.W."/>
            <person name="Zhao X."/>
            <person name="Zhong W.Y."/>
            <person name="Peng D.H."/>
            <person name="Ahmad S."/>
            <person name="Lan S."/>
            <person name="Zhang J.S."/>
            <person name="Tsai W.C."/>
            <person name="Van de Peer Y."/>
            <person name="Liu Z.J."/>
        </authorList>
    </citation>
    <scope>NUCLEOTIDE SEQUENCE</scope>
    <source>
        <strain evidence="7">SCP</strain>
    </source>
</reference>
<evidence type="ECO:0000313" key="8">
    <source>
        <dbReference type="Proteomes" id="UP001179952"/>
    </source>
</evidence>
<evidence type="ECO:0000256" key="5">
    <source>
        <dbReference type="SAM" id="Phobius"/>
    </source>
</evidence>
<keyword evidence="8" id="KW-1185">Reference proteome</keyword>
<sequence>MSHLYITSPKHCAKQGLNLNKSYKKLFYAFSTFIFSILSLVLLIWLILHPSKPQFYLKEADLYQLNLSSPYYLLNSSIQATLSSKNPNSKVGVYYDSVRAYVSYKGQRITNDLSLPPFYQGNGDTNILSASLYGYDLPVTPTFGYEVSRDQSDGELQLALKLDGRLRWKVGTWVSGYYRFDVYCVAVVGLKASMDTSGPFRSLQGAQCSTTV</sequence>
<name>A0AAV9AD21_ACOGR</name>
<dbReference type="Pfam" id="PF03168">
    <property type="entry name" value="LEA_2"/>
    <property type="match status" value="1"/>
</dbReference>
<proteinExistence type="predicted"/>
<evidence type="ECO:0000256" key="1">
    <source>
        <dbReference type="ARBA" id="ARBA00004167"/>
    </source>
</evidence>
<dbReference type="GO" id="GO:0005886">
    <property type="term" value="C:plasma membrane"/>
    <property type="evidence" value="ECO:0007669"/>
    <property type="project" value="TreeGrafter"/>
</dbReference>
<organism evidence="7 8">
    <name type="scientific">Acorus gramineus</name>
    <name type="common">Dwarf sweet flag</name>
    <dbReference type="NCBI Taxonomy" id="55184"/>
    <lineage>
        <taxon>Eukaryota</taxon>
        <taxon>Viridiplantae</taxon>
        <taxon>Streptophyta</taxon>
        <taxon>Embryophyta</taxon>
        <taxon>Tracheophyta</taxon>
        <taxon>Spermatophyta</taxon>
        <taxon>Magnoliopsida</taxon>
        <taxon>Liliopsida</taxon>
        <taxon>Acoraceae</taxon>
        <taxon>Acorus</taxon>
    </lineage>
</organism>
<dbReference type="PANTHER" id="PTHR31415:SF20">
    <property type="entry name" value="NDR1_HIN1-LIKE PROTEIN 26"/>
    <property type="match status" value="1"/>
</dbReference>
<feature type="transmembrane region" description="Helical" evidence="5">
    <location>
        <begin position="26"/>
        <end position="48"/>
    </location>
</feature>
<dbReference type="GO" id="GO:0009506">
    <property type="term" value="C:plasmodesma"/>
    <property type="evidence" value="ECO:0007669"/>
    <property type="project" value="TreeGrafter"/>
</dbReference>
<comment type="caution">
    <text evidence="7">The sequence shown here is derived from an EMBL/GenBank/DDBJ whole genome shotgun (WGS) entry which is preliminary data.</text>
</comment>
<dbReference type="Proteomes" id="UP001179952">
    <property type="component" value="Unassembled WGS sequence"/>
</dbReference>
<dbReference type="InterPro" id="IPR044839">
    <property type="entry name" value="NDR1-like"/>
</dbReference>
<dbReference type="InterPro" id="IPR004864">
    <property type="entry name" value="LEA_2"/>
</dbReference>
<dbReference type="AlphaFoldDB" id="A0AAV9AD21"/>